<dbReference type="SUPFAM" id="SSF50630">
    <property type="entry name" value="Acid proteases"/>
    <property type="match status" value="2"/>
</dbReference>
<evidence type="ECO:0000313" key="5">
    <source>
        <dbReference type="Proteomes" id="UP000017396"/>
    </source>
</evidence>
<evidence type="ECO:0000259" key="3">
    <source>
        <dbReference type="PROSITE" id="PS50175"/>
    </source>
</evidence>
<dbReference type="STRING" id="1183438.GKIL_4114"/>
<keyword evidence="2" id="KW-0732">Signal</keyword>
<feature type="chain" id="PRO_5004664020" description="Peptidase A2 domain-containing protein" evidence="2">
    <location>
        <begin position="28"/>
        <end position="386"/>
    </location>
</feature>
<keyword evidence="5" id="KW-1185">Reference proteome</keyword>
<dbReference type="Pfam" id="PF13650">
    <property type="entry name" value="Asp_protease_2"/>
    <property type="match status" value="1"/>
</dbReference>
<evidence type="ECO:0000256" key="1">
    <source>
        <dbReference type="ARBA" id="ARBA00022801"/>
    </source>
</evidence>
<dbReference type="Pfam" id="PF13975">
    <property type="entry name" value="gag-asp_proteas"/>
    <property type="match status" value="1"/>
</dbReference>
<dbReference type="InterPro" id="IPR021109">
    <property type="entry name" value="Peptidase_aspartic_dom_sf"/>
</dbReference>
<dbReference type="PATRIC" id="fig|1183438.3.peg.4049"/>
<sequence length="386" mass="40678">MWYKIPRCPRLLAVLFALAGVHSPVRAQSDLGAALFAQIQQCLVKKLPNLQRAKSEALSAASQQCFFNVVVLDERGARRIDANERTLAVLQTSGVRLPVRSGEGEATVPLGKLLLRSQSTGVYTVAVTIAGRKQDFLLDTGADSTIISAALARQLRLPSSPVPIPGEVFSQGVIGHSRRSGRVEASAYYLPVLGVGTARLQQLMAVSLPLAYIPGQKAGILGLNAISAFDMVIDPRIPELRLLRPSAPPAGAIPLTGQSGLLTAAVTIAGAGPFRFALDTGAGVSLLSKNLARQLALDTTPSRTVNLLGFGGSQGGQLVTLPGLSLGPVSLANVQAVVLATPLLDQTGLDGLVGQNFLNHFRQHWRFAPPNPLGIVPEGTLELERQ</sequence>
<feature type="domain" description="Peptidase A2" evidence="3">
    <location>
        <begin position="134"/>
        <end position="148"/>
    </location>
</feature>
<dbReference type="Gene3D" id="2.40.70.10">
    <property type="entry name" value="Acid Proteases"/>
    <property type="match status" value="2"/>
</dbReference>
<dbReference type="Proteomes" id="UP000017396">
    <property type="component" value="Chromosome"/>
</dbReference>
<dbReference type="EMBL" id="CP003587">
    <property type="protein sequence ID" value="AGY60360.1"/>
    <property type="molecule type" value="Genomic_DNA"/>
</dbReference>
<feature type="domain" description="Peptidase A2" evidence="3">
    <location>
        <begin position="274"/>
        <end position="312"/>
    </location>
</feature>
<dbReference type="CDD" id="cd05483">
    <property type="entry name" value="retropepsin_like_bacteria"/>
    <property type="match status" value="2"/>
</dbReference>
<accession>U5QRP9</accession>
<dbReference type="eggNOG" id="COG3577">
    <property type="taxonomic scope" value="Bacteria"/>
</dbReference>
<feature type="signal peptide" evidence="2">
    <location>
        <begin position="1"/>
        <end position="27"/>
    </location>
</feature>
<reference evidence="4 5" key="1">
    <citation type="journal article" date="2013" name="PLoS ONE">
        <title>Cultivation and Complete Genome Sequencing of Gloeobacter kilaueensis sp. nov., from a Lava Cave in Kilauea Caldera, Hawai'i.</title>
        <authorList>
            <person name="Saw J.H."/>
            <person name="Schatz M."/>
            <person name="Brown M.V."/>
            <person name="Kunkel D.D."/>
            <person name="Foster J.S."/>
            <person name="Shick H."/>
            <person name="Christensen S."/>
            <person name="Hou S."/>
            <person name="Wan X."/>
            <person name="Donachie S.P."/>
        </authorList>
    </citation>
    <scope>NUCLEOTIDE SEQUENCE [LARGE SCALE GENOMIC DNA]</scope>
    <source>
        <strain evidence="5">JS</strain>
    </source>
</reference>
<gene>
    <name evidence="4" type="ORF">GKIL_4114</name>
</gene>
<dbReference type="PROSITE" id="PS00141">
    <property type="entry name" value="ASP_PROTEASE"/>
    <property type="match status" value="1"/>
</dbReference>
<evidence type="ECO:0000256" key="2">
    <source>
        <dbReference type="SAM" id="SignalP"/>
    </source>
</evidence>
<proteinExistence type="predicted"/>
<name>U5QRP9_GLOK1</name>
<dbReference type="GO" id="GO:0004190">
    <property type="term" value="F:aspartic-type endopeptidase activity"/>
    <property type="evidence" value="ECO:0007669"/>
    <property type="project" value="InterPro"/>
</dbReference>
<evidence type="ECO:0000313" key="4">
    <source>
        <dbReference type="EMBL" id="AGY60360.1"/>
    </source>
</evidence>
<organism evidence="4 5">
    <name type="scientific">Gloeobacter kilaueensis (strain ATCC BAA-2537 / CCAP 1431/1 / ULC 316 / JS1)</name>
    <dbReference type="NCBI Taxonomy" id="1183438"/>
    <lineage>
        <taxon>Bacteria</taxon>
        <taxon>Bacillati</taxon>
        <taxon>Cyanobacteriota</taxon>
        <taxon>Cyanophyceae</taxon>
        <taxon>Gloeobacterales</taxon>
        <taxon>Gloeobacteraceae</taxon>
        <taxon>Gloeobacter</taxon>
    </lineage>
</organism>
<dbReference type="GO" id="GO:0006508">
    <property type="term" value="P:proteolysis"/>
    <property type="evidence" value="ECO:0007669"/>
    <property type="project" value="InterPro"/>
</dbReference>
<dbReference type="HOGENOM" id="CLU_060281_0_0_3"/>
<dbReference type="KEGG" id="glj:GKIL_4114"/>
<keyword evidence="1" id="KW-0378">Hydrolase</keyword>
<dbReference type="InterPro" id="IPR001969">
    <property type="entry name" value="Aspartic_peptidase_AS"/>
</dbReference>
<dbReference type="AlphaFoldDB" id="U5QRP9"/>
<protein>
    <recommendedName>
        <fullName evidence="3">Peptidase A2 domain-containing protein</fullName>
    </recommendedName>
</protein>
<dbReference type="PROSITE" id="PS50175">
    <property type="entry name" value="ASP_PROT_RETROV"/>
    <property type="match status" value="2"/>
</dbReference>
<dbReference type="InterPro" id="IPR001995">
    <property type="entry name" value="Peptidase_A2_cat"/>
</dbReference>
<dbReference type="OrthoDB" id="947490at2"/>
<dbReference type="InterPro" id="IPR034122">
    <property type="entry name" value="Retropepsin-like_bacterial"/>
</dbReference>